<keyword evidence="2 6" id="KW-0812">Transmembrane</keyword>
<dbReference type="CDD" id="cd09317">
    <property type="entry name" value="TDT_Mae1_like"/>
    <property type="match status" value="1"/>
</dbReference>
<feature type="transmembrane region" description="Helical" evidence="6">
    <location>
        <begin position="227"/>
        <end position="247"/>
    </location>
</feature>
<evidence type="ECO:0000256" key="4">
    <source>
        <dbReference type="ARBA" id="ARBA00023136"/>
    </source>
</evidence>
<organism evidence="7 8">
    <name type="scientific">Podospora pseudocomata</name>
    <dbReference type="NCBI Taxonomy" id="2093779"/>
    <lineage>
        <taxon>Eukaryota</taxon>
        <taxon>Fungi</taxon>
        <taxon>Dikarya</taxon>
        <taxon>Ascomycota</taxon>
        <taxon>Pezizomycotina</taxon>
        <taxon>Sordariomycetes</taxon>
        <taxon>Sordariomycetidae</taxon>
        <taxon>Sordariales</taxon>
        <taxon>Podosporaceae</taxon>
        <taxon>Podospora</taxon>
    </lineage>
</organism>
<dbReference type="GeneID" id="87913198"/>
<dbReference type="PANTHER" id="PTHR31162">
    <property type="entry name" value="MALIC ACID TRANSPORT PROTEIN-RELATED"/>
    <property type="match status" value="1"/>
</dbReference>
<dbReference type="Proteomes" id="UP001323405">
    <property type="component" value="Unassembled WGS sequence"/>
</dbReference>
<feature type="transmembrane region" description="Helical" evidence="6">
    <location>
        <begin position="370"/>
        <end position="393"/>
    </location>
</feature>
<feature type="compositionally biased region" description="Basic and acidic residues" evidence="5">
    <location>
        <begin position="63"/>
        <end position="73"/>
    </location>
</feature>
<accession>A0ABR0G295</accession>
<feature type="transmembrane region" description="Helical" evidence="6">
    <location>
        <begin position="451"/>
        <end position="478"/>
    </location>
</feature>
<keyword evidence="3 6" id="KW-1133">Transmembrane helix</keyword>
<feature type="compositionally biased region" description="Basic and acidic residues" evidence="5">
    <location>
        <begin position="12"/>
        <end position="22"/>
    </location>
</feature>
<evidence type="ECO:0000256" key="3">
    <source>
        <dbReference type="ARBA" id="ARBA00022989"/>
    </source>
</evidence>
<dbReference type="EMBL" id="JAFFHA010000009">
    <property type="protein sequence ID" value="KAK4649866.1"/>
    <property type="molecule type" value="Genomic_DNA"/>
</dbReference>
<dbReference type="PANTHER" id="PTHR31162:SF0">
    <property type="entry name" value="MALIC ACID TRANSPORT PROTEIN"/>
    <property type="match status" value="1"/>
</dbReference>
<proteinExistence type="predicted"/>
<dbReference type="InterPro" id="IPR030185">
    <property type="entry name" value="Mae1"/>
</dbReference>
<sequence length="566" mass="62678">MSAPLLDSSDIETNRQDAEYEKFQPQAAGARAPVSHRPAPPIPRRSMRRRPSSVSQQNPYLYEGREQRGEQRRLSRLSISSDDASPSLDQLRNPEKDDLVHDLQLDSRAPTLRGSISGTSLPYAVPERRRLSRLPTDQELKSSPEDIEATAAITAAKNDALDSRPSPSPTPSPGHPHDHTHPRPPLSLRSRLKHFTWAWYTLSMSTGGLSLLIHAQPHQFPSLTPVLGLAVYILNIILFTLITSLLLTRFLLNAGSFVASITHPREGFFVPTFLLSIATLITSTQKYCIPSHIQSWDGERQGLRWAIQIAFWIYVALSTCLAVAQYSFVFGRRHSFSLQTMMPTWILPIFPVMLSGTIASVIASTQPPAMALPIIVSGLSCQGLGISVAAMMYAHMVGRLMQSGLPDREHRPGLFMCVGPPSFTALAFIGLAQSLPGSFDANMDGLLDASIMLMMAIVGAGFLWALSFWWFAIAVLAVVQSPPRYFHLGWWASVFPNTGFILATISLGKVFQNEFVLWFSTAISIVLVLVYGFVLFHCVRAVVVRDIAEMKTWKTTDRHVGVHIDK</sequence>
<feature type="region of interest" description="Disordered" evidence="5">
    <location>
        <begin position="1"/>
        <end position="146"/>
    </location>
</feature>
<dbReference type="Gene3D" id="1.50.10.150">
    <property type="entry name" value="Voltage-dependent anion channel"/>
    <property type="match status" value="1"/>
</dbReference>
<evidence type="ECO:0000256" key="5">
    <source>
        <dbReference type="SAM" id="MobiDB-lite"/>
    </source>
</evidence>
<feature type="transmembrane region" description="Helical" evidence="6">
    <location>
        <begin position="305"/>
        <end position="324"/>
    </location>
</feature>
<feature type="transmembrane region" description="Helical" evidence="6">
    <location>
        <begin position="197"/>
        <end position="215"/>
    </location>
</feature>
<keyword evidence="8" id="KW-1185">Reference proteome</keyword>
<dbReference type="Pfam" id="PF03595">
    <property type="entry name" value="SLAC1"/>
    <property type="match status" value="1"/>
</dbReference>
<evidence type="ECO:0000256" key="2">
    <source>
        <dbReference type="ARBA" id="ARBA00022692"/>
    </source>
</evidence>
<evidence type="ECO:0008006" key="9">
    <source>
        <dbReference type="Google" id="ProtNLM"/>
    </source>
</evidence>
<feature type="transmembrane region" description="Helical" evidence="6">
    <location>
        <begin position="490"/>
        <end position="511"/>
    </location>
</feature>
<name>A0ABR0G295_9PEZI</name>
<protein>
    <recommendedName>
        <fullName evidence="9">Malic acid transport protein</fullName>
    </recommendedName>
</protein>
<feature type="transmembrane region" description="Helical" evidence="6">
    <location>
        <begin position="517"/>
        <end position="543"/>
    </location>
</feature>
<evidence type="ECO:0000313" key="7">
    <source>
        <dbReference type="EMBL" id="KAK4649866.1"/>
    </source>
</evidence>
<gene>
    <name evidence="7" type="ORF">QC762_704400</name>
</gene>
<evidence type="ECO:0000313" key="8">
    <source>
        <dbReference type="Proteomes" id="UP001323405"/>
    </source>
</evidence>
<dbReference type="RefSeq" id="XP_062738841.1">
    <property type="nucleotide sequence ID" value="XM_062893291.1"/>
</dbReference>
<feature type="transmembrane region" description="Helical" evidence="6">
    <location>
        <begin position="345"/>
        <end position="364"/>
    </location>
</feature>
<dbReference type="InterPro" id="IPR004695">
    <property type="entry name" value="SLAC1/Mae1/Ssu1/TehA"/>
</dbReference>
<comment type="caution">
    <text evidence="7">The sequence shown here is derived from an EMBL/GenBank/DDBJ whole genome shotgun (WGS) entry which is preliminary data.</text>
</comment>
<dbReference type="InterPro" id="IPR038665">
    <property type="entry name" value="Voltage-dep_anion_channel_sf"/>
</dbReference>
<feature type="compositionally biased region" description="Basic and acidic residues" evidence="5">
    <location>
        <begin position="92"/>
        <end position="105"/>
    </location>
</feature>
<feature type="transmembrane region" description="Helical" evidence="6">
    <location>
        <begin position="413"/>
        <end position="431"/>
    </location>
</feature>
<reference evidence="7 8" key="1">
    <citation type="journal article" date="2023" name="bioRxiv">
        <title>High-quality genome assemblies of four members of thePodospora anserinaspecies complex.</title>
        <authorList>
            <person name="Ament-Velasquez S.L."/>
            <person name="Vogan A.A."/>
            <person name="Wallerman O."/>
            <person name="Hartmann F."/>
            <person name="Gautier V."/>
            <person name="Silar P."/>
            <person name="Giraud T."/>
            <person name="Johannesson H."/>
        </authorList>
    </citation>
    <scope>NUCLEOTIDE SEQUENCE [LARGE SCALE GENOMIC DNA]</scope>
    <source>
        <strain evidence="7 8">CBS 415.72m</strain>
    </source>
</reference>
<keyword evidence="4 6" id="KW-0472">Membrane</keyword>
<comment type="subcellular location">
    <subcellularLocation>
        <location evidence="1">Membrane</location>
        <topology evidence="1">Multi-pass membrane protein</topology>
    </subcellularLocation>
</comment>
<evidence type="ECO:0000256" key="1">
    <source>
        <dbReference type="ARBA" id="ARBA00004141"/>
    </source>
</evidence>
<feature type="compositionally biased region" description="Low complexity" evidence="5">
    <location>
        <begin position="76"/>
        <end position="89"/>
    </location>
</feature>
<evidence type="ECO:0000256" key="6">
    <source>
        <dbReference type="SAM" id="Phobius"/>
    </source>
</evidence>
<feature type="region of interest" description="Disordered" evidence="5">
    <location>
        <begin position="158"/>
        <end position="185"/>
    </location>
</feature>